<dbReference type="Proteomes" id="UP000078284">
    <property type="component" value="Chromosome 5"/>
</dbReference>
<dbReference type="OrthoDB" id="10380362at2759"/>
<gene>
    <name evidence="2" type="ordered locus">AXX17_At5g42180</name>
    <name evidence="3" type="ORF">AN1_LOCUS24609</name>
    <name evidence="1" type="ORF">C24_LOCUS24442</name>
</gene>
<organism evidence="2 4">
    <name type="scientific">Arabidopsis thaliana</name>
    <name type="common">Mouse-ear cress</name>
    <dbReference type="NCBI Taxonomy" id="3702"/>
    <lineage>
        <taxon>Eukaryota</taxon>
        <taxon>Viridiplantae</taxon>
        <taxon>Streptophyta</taxon>
        <taxon>Embryophyta</taxon>
        <taxon>Tracheophyta</taxon>
        <taxon>Spermatophyta</taxon>
        <taxon>Magnoliopsida</taxon>
        <taxon>eudicotyledons</taxon>
        <taxon>Gunneridae</taxon>
        <taxon>Pentapetalae</taxon>
        <taxon>rosids</taxon>
        <taxon>malvids</taxon>
        <taxon>Brassicales</taxon>
        <taxon>Brassicaceae</taxon>
        <taxon>Camelineae</taxon>
        <taxon>Arabidopsis</taxon>
    </lineage>
</organism>
<dbReference type="EMBL" id="LUHQ01000005">
    <property type="protein sequence ID" value="OAO90654.1"/>
    <property type="molecule type" value="Genomic_DNA"/>
</dbReference>
<dbReference type="AlphaFoldDB" id="A0A178UBR3"/>
<evidence type="ECO:0000313" key="3">
    <source>
        <dbReference type="EMBL" id="VYS69223.1"/>
    </source>
</evidence>
<evidence type="ECO:0000313" key="1">
    <source>
        <dbReference type="EMBL" id="CAA0407404.1"/>
    </source>
</evidence>
<reference evidence="2" key="2">
    <citation type="submission" date="2016-03" db="EMBL/GenBank/DDBJ databases">
        <title>Full-length assembly of Arabidopsis thaliana Ler reveals the complement of translocations and inversions.</title>
        <authorList>
            <person name="Zapata L."/>
            <person name="Schneeberger K."/>
            <person name="Ossowski S."/>
        </authorList>
    </citation>
    <scope>NUCLEOTIDE SEQUENCE [LARGE SCALE GENOMIC DNA]</scope>
    <source>
        <tissue evidence="2">Leaf</tissue>
    </source>
</reference>
<evidence type="ECO:0000313" key="5">
    <source>
        <dbReference type="Proteomes" id="UP000426265"/>
    </source>
</evidence>
<dbReference type="Proteomes" id="UP000434276">
    <property type="component" value="Unassembled WGS sequence"/>
</dbReference>
<dbReference type="EMBL" id="CACSHJ010000096">
    <property type="protein sequence ID" value="CAA0407404.1"/>
    <property type="molecule type" value="Genomic_DNA"/>
</dbReference>
<accession>A0A5S9YBD7</accession>
<reference evidence="4" key="1">
    <citation type="journal article" date="2016" name="Proc. Natl. Acad. Sci. U.S.A.">
        <title>Chromosome-level assembly of Arabidopsis thaliana Ler reveals the extent of translocation and inversion polymorphisms.</title>
        <authorList>
            <person name="Zapata L."/>
            <person name="Ding J."/>
            <person name="Willing E.M."/>
            <person name="Hartwig B."/>
            <person name="Bezdan D."/>
            <person name="Jiao W.B."/>
            <person name="Patel V."/>
            <person name="Velikkakam James G."/>
            <person name="Koornneef M."/>
            <person name="Ossowski S."/>
            <person name="Schneeberger K."/>
        </authorList>
    </citation>
    <scope>NUCLEOTIDE SEQUENCE [LARGE SCALE GENOMIC DNA]</scope>
    <source>
        <strain evidence="4">cv. Landsberg erecta</strain>
    </source>
</reference>
<reference evidence="3 5" key="3">
    <citation type="submission" date="2019-11" db="EMBL/GenBank/DDBJ databases">
        <authorList>
            <person name="Jiao W.-B."/>
            <person name="Schneeberger K."/>
        </authorList>
    </citation>
    <scope>NUCLEOTIDE SEQUENCE [LARGE SCALE GENOMIC DNA]</scope>
    <source>
        <strain evidence="5">cv. An-1</strain>
        <strain evidence="6">cv. C24</strain>
    </source>
</reference>
<evidence type="ECO:0000313" key="6">
    <source>
        <dbReference type="Proteomes" id="UP000434276"/>
    </source>
</evidence>
<sequence>MLLEISIVVPLQGSSVHSTFHSMNFKNQLSIDKTGETNVDAQSPLPVGEKKVQNDLFCLRLLRLSVAHKKLIKSV</sequence>
<accession>A0A178UBR3</accession>
<dbReference type="Proteomes" id="UP000426265">
    <property type="component" value="Unassembled WGS sequence"/>
</dbReference>
<dbReference type="ExpressionAtlas" id="A0A178UBR3">
    <property type="expression patterns" value="baseline and differential"/>
</dbReference>
<protein>
    <submittedName>
        <fullName evidence="2">Uncharacterized protein</fullName>
    </submittedName>
</protein>
<dbReference type="EMBL" id="CACRSJ010000110">
    <property type="protein sequence ID" value="VYS69223.1"/>
    <property type="molecule type" value="Genomic_DNA"/>
</dbReference>
<evidence type="ECO:0000313" key="2">
    <source>
        <dbReference type="EMBL" id="OAO90654.1"/>
    </source>
</evidence>
<proteinExistence type="predicted"/>
<evidence type="ECO:0000313" key="4">
    <source>
        <dbReference type="Proteomes" id="UP000078284"/>
    </source>
</evidence>
<name>A0A178UBR3_ARATH</name>